<reference evidence="4" key="1">
    <citation type="journal article" date="2021" name="IMA Fungus">
        <title>Genomic characterization of three marine fungi, including Emericellopsis atlantica sp. nov. with signatures of a generalist lifestyle and marine biomass degradation.</title>
        <authorList>
            <person name="Hagestad O.C."/>
            <person name="Hou L."/>
            <person name="Andersen J.H."/>
            <person name="Hansen E.H."/>
            <person name="Altermark B."/>
            <person name="Li C."/>
            <person name="Kuhnert E."/>
            <person name="Cox R.J."/>
            <person name="Crous P.W."/>
            <person name="Spatafora J.W."/>
            <person name="Lail K."/>
            <person name="Amirebrahimi M."/>
            <person name="Lipzen A."/>
            <person name="Pangilinan J."/>
            <person name="Andreopoulos W."/>
            <person name="Hayes R.D."/>
            <person name="Ng V."/>
            <person name="Grigoriev I.V."/>
            <person name="Jackson S.A."/>
            <person name="Sutton T.D.S."/>
            <person name="Dobson A.D.W."/>
            <person name="Rama T."/>
        </authorList>
    </citation>
    <scope>NUCLEOTIDE SEQUENCE</scope>
    <source>
        <strain evidence="4">TRa018bII</strain>
    </source>
</reference>
<evidence type="ECO:0000256" key="1">
    <source>
        <dbReference type="SAM" id="MobiDB-lite"/>
    </source>
</evidence>
<dbReference type="EMBL" id="MU251754">
    <property type="protein sequence ID" value="KAG9229566.1"/>
    <property type="molecule type" value="Genomic_DNA"/>
</dbReference>
<gene>
    <name evidence="4" type="ORF">BJ875DRAFT_474531</name>
</gene>
<protein>
    <recommendedName>
        <fullName evidence="3">DUF7735 domain-containing protein</fullName>
    </recommendedName>
</protein>
<feature type="region of interest" description="Disordered" evidence="1">
    <location>
        <begin position="177"/>
        <end position="224"/>
    </location>
</feature>
<sequence length="253" mass="26101">MKTGILLGALAAIATTAAATHHFVGPPHITQIPRAEPTTTTIGRDPWQCITENITQFVDVPKPTGSLLSALQSYGDKLIETCTPTETVITAPPLCPFPAKSLWCGFTTAAPSAVLSAYTSYGSSASSWWAAKSSAAASVSKSCPVTWERVFAETPGGEAYWNNTLVFAECYADAHPTSASLSLSPNPTVTTRSGASGVSDSSPTSAATAGTNQSAAGVNSTNKPNGVLGRMQNVNMWMVASTGLTAAAVNSVW</sequence>
<keyword evidence="5" id="KW-1185">Reference proteome</keyword>
<keyword evidence="2" id="KW-0732">Signal</keyword>
<evidence type="ECO:0000313" key="5">
    <source>
        <dbReference type="Proteomes" id="UP000824998"/>
    </source>
</evidence>
<evidence type="ECO:0000313" key="4">
    <source>
        <dbReference type="EMBL" id="KAG9229566.1"/>
    </source>
</evidence>
<dbReference type="InterPro" id="IPR056637">
    <property type="entry name" value="DUF7735"/>
</dbReference>
<feature type="domain" description="DUF7735" evidence="3">
    <location>
        <begin position="32"/>
        <end position="179"/>
    </location>
</feature>
<evidence type="ECO:0000259" key="3">
    <source>
        <dbReference type="Pfam" id="PF24870"/>
    </source>
</evidence>
<accession>A0A9P7Y9K9</accession>
<dbReference type="Proteomes" id="UP000824998">
    <property type="component" value="Unassembled WGS sequence"/>
</dbReference>
<evidence type="ECO:0000256" key="2">
    <source>
        <dbReference type="SAM" id="SignalP"/>
    </source>
</evidence>
<organism evidence="4 5">
    <name type="scientific">Amylocarpus encephaloides</name>
    <dbReference type="NCBI Taxonomy" id="45428"/>
    <lineage>
        <taxon>Eukaryota</taxon>
        <taxon>Fungi</taxon>
        <taxon>Dikarya</taxon>
        <taxon>Ascomycota</taxon>
        <taxon>Pezizomycotina</taxon>
        <taxon>Leotiomycetes</taxon>
        <taxon>Helotiales</taxon>
        <taxon>Helotiales incertae sedis</taxon>
        <taxon>Amylocarpus</taxon>
    </lineage>
</organism>
<name>A0A9P7Y9K9_9HELO</name>
<comment type="caution">
    <text evidence="4">The sequence shown here is derived from an EMBL/GenBank/DDBJ whole genome shotgun (WGS) entry which is preliminary data.</text>
</comment>
<dbReference type="AlphaFoldDB" id="A0A9P7Y9K9"/>
<feature type="chain" id="PRO_5040479809" description="DUF7735 domain-containing protein" evidence="2">
    <location>
        <begin position="20"/>
        <end position="253"/>
    </location>
</feature>
<proteinExistence type="predicted"/>
<feature type="signal peptide" evidence="2">
    <location>
        <begin position="1"/>
        <end position="19"/>
    </location>
</feature>
<dbReference type="PANTHER" id="PTHR42029:SF2">
    <property type="entry name" value="WAX SYNTHASE DOMAIN-CONTAINING PROTEIN"/>
    <property type="match status" value="1"/>
</dbReference>
<dbReference type="OrthoDB" id="4940591at2759"/>
<dbReference type="PANTHER" id="PTHR42029">
    <property type="entry name" value="AN04G07800"/>
    <property type="match status" value="1"/>
</dbReference>
<dbReference type="Pfam" id="PF24870">
    <property type="entry name" value="DUF7735"/>
    <property type="match status" value="1"/>
</dbReference>